<feature type="chain" id="PRO_5018277908" description="Nucleoside-binding outer membrane protein" evidence="2">
    <location>
        <begin position="25"/>
        <end position="254"/>
    </location>
</feature>
<name>A0A291PAV8_9GAMM</name>
<dbReference type="Proteomes" id="UP000219993">
    <property type="component" value="Chromosome"/>
</dbReference>
<proteinExistence type="inferred from homology"/>
<protein>
    <recommendedName>
        <fullName evidence="5">Nucleoside-binding outer membrane protein</fullName>
    </recommendedName>
</protein>
<dbReference type="GO" id="GO:0009279">
    <property type="term" value="C:cell outer membrane"/>
    <property type="evidence" value="ECO:0007669"/>
    <property type="project" value="InterPro"/>
</dbReference>
<keyword evidence="4" id="KW-1185">Reference proteome</keyword>
<evidence type="ECO:0000256" key="1">
    <source>
        <dbReference type="ARBA" id="ARBA00008728"/>
    </source>
</evidence>
<evidence type="ECO:0000313" key="3">
    <source>
        <dbReference type="EMBL" id="ATJ83989.1"/>
    </source>
</evidence>
<dbReference type="KEGG" id="hbe:BEI_3002"/>
<evidence type="ECO:0000313" key="4">
    <source>
        <dbReference type="Proteomes" id="UP000219993"/>
    </source>
</evidence>
<reference evidence="3 4" key="1">
    <citation type="journal article" date="2017" name="Sci. Rep.">
        <title>Revealing the Saline Adaptation Strategies of the Halophilic Bacterium Halomonas beimenensis through High-throughput Omics and Transposon Mutagenesis Approaches.</title>
        <authorList>
            <person name="Chen Y.H."/>
            <person name="Lin S.S."/>
            <person name="Shyu Y.T."/>
        </authorList>
    </citation>
    <scope>NUCLEOTIDE SEQUENCE [LARGE SCALE GENOMIC DNA]</scope>
    <source>
        <strain evidence="3 4">NTU-111</strain>
    </source>
</reference>
<gene>
    <name evidence="3" type="ORF">BEI_3002</name>
</gene>
<comment type="similarity">
    <text evidence="1">Belongs to the nucleoside-specific channel-forming outer membrane porin (Tsx) (TC 1.B.10) family.</text>
</comment>
<evidence type="ECO:0000256" key="2">
    <source>
        <dbReference type="SAM" id="SignalP"/>
    </source>
</evidence>
<dbReference type="RefSeq" id="WP_097790239.1">
    <property type="nucleotide sequence ID" value="NZ_BAAADT010000018.1"/>
</dbReference>
<evidence type="ECO:0008006" key="5">
    <source>
        <dbReference type="Google" id="ProtNLM"/>
    </source>
</evidence>
<dbReference type="EMBL" id="CP021435">
    <property type="protein sequence ID" value="ATJ83989.1"/>
    <property type="molecule type" value="Genomic_DNA"/>
</dbReference>
<organism evidence="3 4">
    <name type="scientific">Halomonas beimenensis</name>
    <dbReference type="NCBI Taxonomy" id="475662"/>
    <lineage>
        <taxon>Bacteria</taxon>
        <taxon>Pseudomonadati</taxon>
        <taxon>Pseudomonadota</taxon>
        <taxon>Gammaproteobacteria</taxon>
        <taxon>Oceanospirillales</taxon>
        <taxon>Halomonadaceae</taxon>
        <taxon>Halomonas</taxon>
    </lineage>
</organism>
<accession>A0A291PAV8</accession>
<dbReference type="OrthoDB" id="104801at2"/>
<dbReference type="Pfam" id="PF03502">
    <property type="entry name" value="Channel_Tsx"/>
    <property type="match status" value="1"/>
</dbReference>
<dbReference type="AlphaFoldDB" id="A0A291PAV8"/>
<dbReference type="Gene3D" id="2.40.230.20">
    <property type="entry name" value="Nucleoside-specific channel-forming protein, Tsx-like"/>
    <property type="match status" value="1"/>
</dbReference>
<dbReference type="InterPro" id="IPR018013">
    <property type="entry name" value="Channel_Tsx-like"/>
</dbReference>
<dbReference type="InterPro" id="IPR036777">
    <property type="entry name" value="Channel_Tsx-like_sf"/>
</dbReference>
<sequence length="254" mass="28006">MRTKLTLALGTVAASLLMAQAAHAALYSTTKVEALYGWDYEDTADAGFTIDNKAHAILTFANATGWTYGDSFFFTDFTNLDQGPQDEQDRGSVHAEWSLRGNIGKMTGLNLTAGPLKNLYVIGQLDLDRNSATRKTTHMAGLSADLDVPGFAFFKLHAMYRNDESAAAEGSAEQFTAVWNAPFSIGGADFTFEGFLDYITEEGDLASQLLTQPQLVWHATDQLGLGIEYQHWQNKFGLEDTDESFPQAMVRWTF</sequence>
<dbReference type="SUPFAM" id="SSF111364">
    <property type="entry name" value="Tsx-like channel"/>
    <property type="match status" value="1"/>
</dbReference>
<feature type="signal peptide" evidence="2">
    <location>
        <begin position="1"/>
        <end position="24"/>
    </location>
</feature>
<keyword evidence="2" id="KW-0732">Signal</keyword>